<comment type="caution">
    <text evidence="1">The sequence shown here is derived from an EMBL/GenBank/DDBJ whole genome shotgun (WGS) entry which is preliminary data.</text>
</comment>
<proteinExistence type="predicted"/>
<gene>
    <name evidence="1" type="ORF">KIPB_015232</name>
</gene>
<accession>A0A9K3D9U7</accession>
<dbReference type="EMBL" id="BDIP01008383">
    <property type="protein sequence ID" value="GIQ91818.1"/>
    <property type="molecule type" value="Genomic_DNA"/>
</dbReference>
<dbReference type="SUPFAM" id="SSF52047">
    <property type="entry name" value="RNI-like"/>
    <property type="match status" value="1"/>
</dbReference>
<protein>
    <submittedName>
        <fullName evidence="1">Uncharacterized protein</fullName>
    </submittedName>
</protein>
<reference evidence="1 2" key="1">
    <citation type="journal article" date="2018" name="PLoS ONE">
        <title>The draft genome of Kipferlia bialata reveals reductive genome evolution in fornicate parasites.</title>
        <authorList>
            <person name="Tanifuji G."/>
            <person name="Takabayashi S."/>
            <person name="Kume K."/>
            <person name="Takagi M."/>
            <person name="Nakayama T."/>
            <person name="Kamikawa R."/>
            <person name="Inagaki Y."/>
            <person name="Hashimoto T."/>
        </authorList>
    </citation>
    <scope>NUCLEOTIDE SEQUENCE [LARGE SCALE GENOMIC DNA]</scope>
    <source>
        <strain evidence="1">NY0173</strain>
    </source>
</reference>
<dbReference type="Proteomes" id="UP000265618">
    <property type="component" value="Unassembled WGS sequence"/>
</dbReference>
<name>A0A9K3D9U7_9EUKA</name>
<keyword evidence="2" id="KW-1185">Reference proteome</keyword>
<evidence type="ECO:0000313" key="2">
    <source>
        <dbReference type="Proteomes" id="UP000265618"/>
    </source>
</evidence>
<dbReference type="AlphaFoldDB" id="A0A9K3D9U7"/>
<organism evidence="1 2">
    <name type="scientific">Kipferlia bialata</name>
    <dbReference type="NCBI Taxonomy" id="797122"/>
    <lineage>
        <taxon>Eukaryota</taxon>
        <taxon>Metamonada</taxon>
        <taxon>Carpediemonas-like organisms</taxon>
        <taxon>Kipferlia</taxon>
    </lineage>
</organism>
<evidence type="ECO:0000313" key="1">
    <source>
        <dbReference type="EMBL" id="GIQ91818.1"/>
    </source>
</evidence>
<sequence length="81" mass="8969">MMYGRDFLFKALAGKKVLKSLKLVGCDMAEYGVLQSMTKHCRSLPRLLKLVLSGNGLSGCNTTALVTLFRLYPVIVYVIVN</sequence>